<dbReference type="RefSeq" id="WP_344337201.1">
    <property type="nucleotide sequence ID" value="NZ_BAAAPZ010000008.1"/>
</dbReference>
<comment type="caution">
    <text evidence="4">The sequence shown here is derived from an EMBL/GenBank/DDBJ whole genome shotgun (WGS) entry which is preliminary data.</text>
</comment>
<organism evidence="4 5">
    <name type="scientific">Brevibacterium salitolerans</name>
    <dbReference type="NCBI Taxonomy" id="1403566"/>
    <lineage>
        <taxon>Bacteria</taxon>
        <taxon>Bacillati</taxon>
        <taxon>Actinomycetota</taxon>
        <taxon>Actinomycetes</taxon>
        <taxon>Micrococcales</taxon>
        <taxon>Brevibacteriaceae</taxon>
        <taxon>Brevibacterium</taxon>
    </lineage>
</organism>
<dbReference type="Gene3D" id="3.40.190.10">
    <property type="entry name" value="Periplasmic binding protein-like II"/>
    <property type="match status" value="1"/>
</dbReference>
<sequence length="574" mass="60029">MGDGKMEAGRDAKVPRRRCWAGAGASAAAVSLVLSGCTTGGGGPDGEDGYSTDTMRVALMADPNSFLPTEYTALSSLITGHLLYATLLYGDEDNTTVPGLASEYEVDPHGGEFTIREDATCADGTPLTPTVVADSLEAFAAASTVKEVVFGKGDPVIEADDEAGVVSISLSEPWADMERGLALTQTGIVCPAGLADPEGTAAGEVEGAFSGGYVLAGHQPGVSVDLELREEGFTFPEYAVPLEGVPPQKVAYSIMSDYNAVANGLLTDTLDYSTVNGEAMARVTEEEGFTTSRYAGASMFIVFNQREGMPMADAETRRAVAQAVGREAFNDAATDGEGELLSSYVPAGVPCAHTGDEGLIAQDAEAASAVLDGLSLNVFGTTSSGPNGAGNSYVAQALEAAGAEVSVRSVDDTTWATELATRPESWDLTVYPQLNLPRTQYSGLAQLIGPLPEQGGQNSSGAERPETEALVGEAMAQPDEEARCAVYEEIQTSLLDDAAFVPLATLPTQVTTREGFSIRQYRGYVPTISMRITGWAGHAGLRATEVRDPPPRLPPRPLPAAARGRGRRPARARR</sequence>
<accession>A0ABN2WWN6</accession>
<feature type="domain" description="Solute-binding protein family 5" evidence="3">
    <location>
        <begin position="96"/>
        <end position="416"/>
    </location>
</feature>
<evidence type="ECO:0000256" key="2">
    <source>
        <dbReference type="SAM" id="MobiDB-lite"/>
    </source>
</evidence>
<dbReference type="Proteomes" id="UP001500984">
    <property type="component" value="Unassembled WGS sequence"/>
</dbReference>
<evidence type="ECO:0000313" key="4">
    <source>
        <dbReference type="EMBL" id="GAA2099744.1"/>
    </source>
</evidence>
<keyword evidence="1" id="KW-0732">Signal</keyword>
<dbReference type="SUPFAM" id="SSF53850">
    <property type="entry name" value="Periplasmic binding protein-like II"/>
    <property type="match status" value="1"/>
</dbReference>
<dbReference type="Pfam" id="PF00496">
    <property type="entry name" value="SBP_bac_5"/>
    <property type="match status" value="1"/>
</dbReference>
<dbReference type="PANTHER" id="PTHR30290">
    <property type="entry name" value="PERIPLASMIC BINDING COMPONENT OF ABC TRANSPORTER"/>
    <property type="match status" value="1"/>
</dbReference>
<feature type="region of interest" description="Disordered" evidence="2">
    <location>
        <begin position="544"/>
        <end position="574"/>
    </location>
</feature>
<dbReference type="Gene3D" id="3.10.105.10">
    <property type="entry name" value="Dipeptide-binding Protein, Domain 3"/>
    <property type="match status" value="1"/>
</dbReference>
<evidence type="ECO:0000259" key="3">
    <source>
        <dbReference type="Pfam" id="PF00496"/>
    </source>
</evidence>
<dbReference type="InterPro" id="IPR000914">
    <property type="entry name" value="SBP_5_dom"/>
</dbReference>
<keyword evidence="5" id="KW-1185">Reference proteome</keyword>
<dbReference type="CDD" id="cd00995">
    <property type="entry name" value="PBP2_NikA_DppA_OppA_like"/>
    <property type="match status" value="1"/>
</dbReference>
<proteinExistence type="predicted"/>
<reference evidence="4 5" key="1">
    <citation type="journal article" date="2019" name="Int. J. Syst. Evol. Microbiol.">
        <title>The Global Catalogue of Microorganisms (GCM) 10K type strain sequencing project: providing services to taxonomists for standard genome sequencing and annotation.</title>
        <authorList>
            <consortium name="The Broad Institute Genomics Platform"/>
            <consortium name="The Broad Institute Genome Sequencing Center for Infectious Disease"/>
            <person name="Wu L."/>
            <person name="Ma J."/>
        </authorList>
    </citation>
    <scope>NUCLEOTIDE SEQUENCE [LARGE SCALE GENOMIC DNA]</scope>
    <source>
        <strain evidence="4 5">JCM 15900</strain>
    </source>
</reference>
<feature type="compositionally biased region" description="Basic residues" evidence="2">
    <location>
        <begin position="564"/>
        <end position="574"/>
    </location>
</feature>
<dbReference type="EMBL" id="BAAAPZ010000008">
    <property type="protein sequence ID" value="GAA2099744.1"/>
    <property type="molecule type" value="Genomic_DNA"/>
</dbReference>
<name>A0ABN2WWN6_9MICO</name>
<gene>
    <name evidence="4" type="ORF">GCM10009823_21740</name>
</gene>
<dbReference type="InterPro" id="IPR039424">
    <property type="entry name" value="SBP_5"/>
</dbReference>
<dbReference type="PANTHER" id="PTHR30290:SF38">
    <property type="entry name" value="D,D-DIPEPTIDE-BINDING PERIPLASMIC PROTEIN DDPA-RELATED"/>
    <property type="match status" value="1"/>
</dbReference>
<evidence type="ECO:0000313" key="5">
    <source>
        <dbReference type="Proteomes" id="UP001500984"/>
    </source>
</evidence>
<protein>
    <submittedName>
        <fullName evidence="4">ABC transporter substrate-binding protein</fullName>
    </submittedName>
</protein>
<evidence type="ECO:0000256" key="1">
    <source>
        <dbReference type="ARBA" id="ARBA00022729"/>
    </source>
</evidence>